<dbReference type="EMBL" id="QGGR01000009">
    <property type="protein sequence ID" value="PWK46538.1"/>
    <property type="molecule type" value="Genomic_DNA"/>
</dbReference>
<protein>
    <recommendedName>
        <fullName evidence="3">DUF4034 domain-containing protein</fullName>
    </recommendedName>
</protein>
<accession>A0A316FCB9</accession>
<comment type="caution">
    <text evidence="1">The sequence shown here is derived from an EMBL/GenBank/DDBJ whole genome shotgun (WGS) entry which is preliminary data.</text>
</comment>
<name>A0A316FCB9_9ACTN</name>
<sequence length="317" mass="35245">MWPFSRVPDIDPTHGDPRARALITAMSTQDRETIRGVFASLPDPDGRAYLMEFASEVPGVQDWIGRWVADEPGSTLPLLIQGCHAVSWAWAARGSAYAEKTSTEQFAGFFERLAFAEKCLTEVTERDPADTTAWTWLTTAARGSQVGRDEAAARFNAVVKHAPEHLIAHEQRLQFLCDKWFGSHAEMFAFAREALARSTPGGLLPTLMVDAHLEYWLRLPAGEDEAHIRGAEARRDLVVAAQHSVLNAAFRPVFGWPARANGLAMMLFLAGEFGWAARVFDLIGDHVTTFPWHYITESGNEAKRFVAARKDAYAFGR</sequence>
<dbReference type="AlphaFoldDB" id="A0A316FCB9"/>
<dbReference type="Proteomes" id="UP000245697">
    <property type="component" value="Unassembled WGS sequence"/>
</dbReference>
<dbReference type="InterPro" id="IPR011990">
    <property type="entry name" value="TPR-like_helical_dom_sf"/>
</dbReference>
<evidence type="ECO:0000313" key="1">
    <source>
        <dbReference type="EMBL" id="PWK46538.1"/>
    </source>
</evidence>
<dbReference type="RefSeq" id="WP_109594895.1">
    <property type="nucleotide sequence ID" value="NZ_BONA01000052.1"/>
</dbReference>
<keyword evidence="2" id="KW-1185">Reference proteome</keyword>
<reference evidence="1 2" key="1">
    <citation type="submission" date="2018-05" db="EMBL/GenBank/DDBJ databases">
        <title>Genomic Encyclopedia of Archaeal and Bacterial Type Strains, Phase II (KMG-II): from individual species to whole genera.</title>
        <authorList>
            <person name="Goeker M."/>
        </authorList>
    </citation>
    <scope>NUCLEOTIDE SEQUENCE [LARGE SCALE GENOMIC DNA]</scope>
    <source>
        <strain evidence="1 2">DSM 45184</strain>
    </source>
</reference>
<dbReference type="SUPFAM" id="SSF48452">
    <property type="entry name" value="TPR-like"/>
    <property type="match status" value="1"/>
</dbReference>
<organism evidence="1 2">
    <name type="scientific">Actinoplanes xinjiangensis</name>
    <dbReference type="NCBI Taxonomy" id="512350"/>
    <lineage>
        <taxon>Bacteria</taxon>
        <taxon>Bacillati</taxon>
        <taxon>Actinomycetota</taxon>
        <taxon>Actinomycetes</taxon>
        <taxon>Micromonosporales</taxon>
        <taxon>Micromonosporaceae</taxon>
        <taxon>Actinoplanes</taxon>
    </lineage>
</organism>
<gene>
    <name evidence="1" type="ORF">BC793_109103</name>
</gene>
<evidence type="ECO:0008006" key="3">
    <source>
        <dbReference type="Google" id="ProtNLM"/>
    </source>
</evidence>
<dbReference type="OrthoDB" id="7171245at2"/>
<evidence type="ECO:0000313" key="2">
    <source>
        <dbReference type="Proteomes" id="UP000245697"/>
    </source>
</evidence>
<proteinExistence type="predicted"/>